<evidence type="ECO:0000313" key="7">
    <source>
        <dbReference type="EMBL" id="SFE89283.1"/>
    </source>
</evidence>
<feature type="site" description="Important for catalytic activity, responsible for pKa modulation of the active site Glu and correct orientation of both the proton donor and substrate" evidence="5">
    <location>
        <position position="174"/>
    </location>
</feature>
<dbReference type="InterPro" id="IPR023296">
    <property type="entry name" value="Glyco_hydro_beta-prop_sf"/>
</dbReference>
<dbReference type="AlphaFoldDB" id="A0A1I2E9B7"/>
<dbReference type="EMBL" id="FONG01000006">
    <property type="protein sequence ID" value="SFE89283.1"/>
    <property type="molecule type" value="Genomic_DNA"/>
</dbReference>
<dbReference type="Gene3D" id="2.115.10.20">
    <property type="entry name" value="Glycosyl hydrolase domain, family 43"/>
    <property type="match status" value="1"/>
</dbReference>
<protein>
    <submittedName>
        <fullName evidence="7">Beta-xylosidase, GH43 family</fullName>
    </submittedName>
</protein>
<keyword evidence="3 6" id="KW-0378">Hydrolase</keyword>
<dbReference type="InterPro" id="IPR006710">
    <property type="entry name" value="Glyco_hydro_43"/>
</dbReference>
<evidence type="ECO:0000256" key="1">
    <source>
        <dbReference type="ARBA" id="ARBA00009865"/>
    </source>
</evidence>
<dbReference type="SUPFAM" id="SSF75005">
    <property type="entry name" value="Arabinanase/levansucrase/invertase"/>
    <property type="match status" value="1"/>
</dbReference>
<evidence type="ECO:0000256" key="3">
    <source>
        <dbReference type="ARBA" id="ARBA00022801"/>
    </source>
</evidence>
<evidence type="ECO:0000256" key="2">
    <source>
        <dbReference type="ARBA" id="ARBA00022729"/>
    </source>
</evidence>
<dbReference type="Proteomes" id="UP000199323">
    <property type="component" value="Unassembled WGS sequence"/>
</dbReference>
<dbReference type="GO" id="GO:0004553">
    <property type="term" value="F:hydrolase activity, hydrolyzing O-glycosyl compounds"/>
    <property type="evidence" value="ECO:0007669"/>
    <property type="project" value="InterPro"/>
</dbReference>
<dbReference type="GO" id="GO:0005975">
    <property type="term" value="P:carbohydrate metabolic process"/>
    <property type="evidence" value="ECO:0007669"/>
    <property type="project" value="InterPro"/>
</dbReference>
<evidence type="ECO:0000256" key="6">
    <source>
        <dbReference type="RuleBase" id="RU361187"/>
    </source>
</evidence>
<name>A0A1I2E9B7_9ACTN</name>
<keyword evidence="2" id="KW-0732">Signal</keyword>
<keyword evidence="4 6" id="KW-0326">Glycosidase</keyword>
<accession>A0A1I2E9B7</accession>
<proteinExistence type="inferred from homology"/>
<reference evidence="8" key="1">
    <citation type="submission" date="2016-10" db="EMBL/GenBank/DDBJ databases">
        <authorList>
            <person name="Varghese N."/>
            <person name="Submissions S."/>
        </authorList>
    </citation>
    <scope>NUCLEOTIDE SEQUENCE [LARGE SCALE GENOMIC DNA]</scope>
    <source>
        <strain evidence="8">CGMCC 4.3510</strain>
    </source>
</reference>
<dbReference type="Pfam" id="PF04616">
    <property type="entry name" value="Glyco_hydro_43"/>
    <property type="match status" value="1"/>
</dbReference>
<gene>
    <name evidence="7" type="ORF">SAMN05216251_10687</name>
</gene>
<evidence type="ECO:0000313" key="8">
    <source>
        <dbReference type="Proteomes" id="UP000199323"/>
    </source>
</evidence>
<comment type="similarity">
    <text evidence="1 6">Belongs to the glycosyl hydrolase 43 family.</text>
</comment>
<evidence type="ECO:0000256" key="4">
    <source>
        <dbReference type="ARBA" id="ARBA00023295"/>
    </source>
</evidence>
<dbReference type="CDD" id="cd18820">
    <property type="entry name" value="GH43_LbAraf43-like"/>
    <property type="match status" value="1"/>
</dbReference>
<dbReference type="STRING" id="380248.SAMN05216251_10687"/>
<dbReference type="PANTHER" id="PTHR43817">
    <property type="entry name" value="GLYCOSYL HYDROLASE"/>
    <property type="match status" value="1"/>
</dbReference>
<organism evidence="7 8">
    <name type="scientific">Actinacidiphila alni</name>
    <dbReference type="NCBI Taxonomy" id="380248"/>
    <lineage>
        <taxon>Bacteria</taxon>
        <taxon>Bacillati</taxon>
        <taxon>Actinomycetota</taxon>
        <taxon>Actinomycetes</taxon>
        <taxon>Kitasatosporales</taxon>
        <taxon>Streptomycetaceae</taxon>
        <taxon>Actinacidiphila</taxon>
    </lineage>
</organism>
<keyword evidence="8" id="KW-1185">Reference proteome</keyword>
<evidence type="ECO:0000256" key="5">
    <source>
        <dbReference type="PIRSR" id="PIRSR606710-2"/>
    </source>
</evidence>
<sequence length="385" mass="41245">MRAMTPERKESVKSFKSLKFGVLALVGACAVPLSLALPDAARATPPAAHVAVPQSAHVAVPQSSTGVKGADPSVIKVGTTYIAVKSAQGGIIVRQSSTLSGVASATAKKVWSDTAGRGEVWAPEIVVDGGRYYIYFTAGTGAAHRMYVISSASADSGYGAAVKLALPDDKWAIDGNLFTFNGQRWFVWSGWAGDTNVEQNLYLARMSSPTTPTGARFIISQPRESWERVVGNPYINEAPAAIKDPNGQLHIVYSANGSWSDQYCMADLRLRAGGDPTYVWDWYKSNGCLFGSHAATMMSGWDPTLYVNGPGSHSFVLPNGDINSSPPSGNRFPTMFHAVPKGTAYSWSNRVWYTGTAVWWGSTTYTRANVPGATSNTGYGLKFFE</sequence>
<dbReference type="PANTHER" id="PTHR43817:SF1">
    <property type="entry name" value="HYDROLASE, FAMILY 43, PUTATIVE (AFU_ORTHOLOGUE AFUA_3G01660)-RELATED"/>
    <property type="match status" value="1"/>
</dbReference>